<evidence type="ECO:0000313" key="5">
    <source>
        <dbReference type="EMBL" id="MDZ5597641.1"/>
    </source>
</evidence>
<dbReference type="NCBIfam" id="NF001531">
    <property type="entry name" value="PRK00364.2-2"/>
    <property type="match status" value="1"/>
</dbReference>
<evidence type="ECO:0000256" key="1">
    <source>
        <dbReference type="ARBA" id="ARBA00006975"/>
    </source>
</evidence>
<comment type="similarity">
    <text evidence="1 3 4">Belongs to the GroES chaperonin family.</text>
</comment>
<dbReference type="EMBL" id="JAXOGL010000006">
    <property type="protein sequence ID" value="MDZ5597641.1"/>
    <property type="molecule type" value="Genomic_DNA"/>
</dbReference>
<dbReference type="RefSeq" id="WP_322378620.1">
    <property type="nucleotide sequence ID" value="NZ_JAXOGH010000007.1"/>
</dbReference>
<protein>
    <recommendedName>
        <fullName evidence="3">Co-chaperonin GroES</fullName>
    </recommendedName>
    <alternativeName>
        <fullName evidence="3">10 kDa chaperonin</fullName>
    </alternativeName>
    <alternativeName>
        <fullName evidence="3">Chaperonin-10</fullName>
        <shortName evidence="3">Cpn10</shortName>
    </alternativeName>
</protein>
<sequence>MLRPLGNRVIIEVAQEEEKTIGGIVLASAAKEKPQTGTVIAVGSGEVLKDGTKVEVPVKVGETIMFEKYAGSEVKYEGKEYLIVAAKDIMAVVE</sequence>
<comment type="subcellular location">
    <subcellularLocation>
        <location evidence="3">Cytoplasm</location>
    </subcellularLocation>
</comment>
<keyword evidence="2 3" id="KW-0143">Chaperone</keyword>
<dbReference type="AlphaFoldDB" id="A0AAW9JHV5"/>
<dbReference type="Proteomes" id="UP001290582">
    <property type="component" value="Unassembled WGS sequence"/>
</dbReference>
<dbReference type="GO" id="GO:0005737">
    <property type="term" value="C:cytoplasm"/>
    <property type="evidence" value="ECO:0007669"/>
    <property type="project" value="UniProtKB-SubCell"/>
</dbReference>
<comment type="caution">
    <text evidence="5">The sequence shown here is derived from an EMBL/GenBank/DDBJ whole genome shotgun (WGS) entry which is preliminary data.</text>
</comment>
<dbReference type="HAMAP" id="MF_00580">
    <property type="entry name" value="CH10"/>
    <property type="match status" value="1"/>
</dbReference>
<dbReference type="FunFam" id="2.30.33.40:FF:000001">
    <property type="entry name" value="10 kDa chaperonin"/>
    <property type="match status" value="1"/>
</dbReference>
<dbReference type="InterPro" id="IPR020818">
    <property type="entry name" value="Chaperonin_GroES"/>
</dbReference>
<organism evidence="5 6">
    <name type="scientific">Enterococcus cecorum</name>
    <dbReference type="NCBI Taxonomy" id="44008"/>
    <lineage>
        <taxon>Bacteria</taxon>
        <taxon>Bacillati</taxon>
        <taxon>Bacillota</taxon>
        <taxon>Bacilli</taxon>
        <taxon>Lactobacillales</taxon>
        <taxon>Enterococcaceae</taxon>
        <taxon>Enterococcus</taxon>
    </lineage>
</organism>
<dbReference type="GO" id="GO:0005524">
    <property type="term" value="F:ATP binding"/>
    <property type="evidence" value="ECO:0007669"/>
    <property type="project" value="InterPro"/>
</dbReference>
<keyword evidence="3" id="KW-0963">Cytoplasm</keyword>
<dbReference type="SUPFAM" id="SSF50129">
    <property type="entry name" value="GroES-like"/>
    <property type="match status" value="1"/>
</dbReference>
<comment type="function">
    <text evidence="3 4">Together with the chaperonin GroEL, plays an essential role in assisting protein folding. The GroEL-GroES system forms a nano-cage that allows encapsulation of the non-native substrate proteins and provides a physical environment optimized to promote and accelerate protein folding. GroES binds to the apical surface of the GroEL ring, thereby capping the opening of the GroEL channel.</text>
</comment>
<evidence type="ECO:0000256" key="3">
    <source>
        <dbReference type="HAMAP-Rule" id="MF_00580"/>
    </source>
</evidence>
<dbReference type="InterPro" id="IPR018369">
    <property type="entry name" value="Chaprnonin_Cpn10_CS"/>
</dbReference>
<dbReference type="GO" id="GO:0044183">
    <property type="term" value="F:protein folding chaperone"/>
    <property type="evidence" value="ECO:0007669"/>
    <property type="project" value="InterPro"/>
</dbReference>
<dbReference type="SMART" id="SM00883">
    <property type="entry name" value="Cpn10"/>
    <property type="match status" value="1"/>
</dbReference>
<dbReference type="PRINTS" id="PR00297">
    <property type="entry name" value="CHAPERONIN10"/>
</dbReference>
<evidence type="ECO:0000313" key="6">
    <source>
        <dbReference type="Proteomes" id="UP001290582"/>
    </source>
</evidence>
<accession>A0AAW9JHV5</accession>
<dbReference type="GO" id="GO:0051082">
    <property type="term" value="F:unfolded protein binding"/>
    <property type="evidence" value="ECO:0007669"/>
    <property type="project" value="TreeGrafter"/>
</dbReference>
<name>A0AAW9JHV5_9ENTE</name>
<dbReference type="NCBIfam" id="NF001534">
    <property type="entry name" value="PRK00364.2-5"/>
    <property type="match status" value="1"/>
</dbReference>
<gene>
    <name evidence="3 5" type="primary">groES</name>
    <name evidence="3" type="synonym">groS</name>
    <name evidence="5" type="ORF">U1294_05280</name>
</gene>
<dbReference type="InterPro" id="IPR011032">
    <property type="entry name" value="GroES-like_sf"/>
</dbReference>
<comment type="subunit">
    <text evidence="3">Heptamer of 7 subunits arranged in a ring. Interacts with the chaperonin GroEL.</text>
</comment>
<evidence type="ECO:0000256" key="2">
    <source>
        <dbReference type="ARBA" id="ARBA00023186"/>
    </source>
</evidence>
<dbReference type="CDD" id="cd00320">
    <property type="entry name" value="cpn10"/>
    <property type="match status" value="1"/>
</dbReference>
<dbReference type="Gene3D" id="2.30.33.40">
    <property type="entry name" value="GroES chaperonin"/>
    <property type="match status" value="1"/>
</dbReference>
<dbReference type="PANTHER" id="PTHR10772:SF58">
    <property type="entry name" value="CO-CHAPERONIN GROES"/>
    <property type="match status" value="1"/>
</dbReference>
<reference evidence="5" key="1">
    <citation type="submission" date="2023-12" db="EMBL/GenBank/DDBJ databases">
        <title>Molecular genomic analyses of Enterococcus cecorum from sepsis oubreaks in broilers.</title>
        <authorList>
            <person name="Rhoads D."/>
            <person name="Alrubaye A."/>
        </authorList>
    </citation>
    <scope>NUCLEOTIDE SEQUENCE</scope>
    <source>
        <strain evidence="5">1755</strain>
    </source>
</reference>
<dbReference type="InterPro" id="IPR037124">
    <property type="entry name" value="Chaperonin_GroES_sf"/>
</dbReference>
<dbReference type="GO" id="GO:0046872">
    <property type="term" value="F:metal ion binding"/>
    <property type="evidence" value="ECO:0007669"/>
    <property type="project" value="TreeGrafter"/>
</dbReference>
<proteinExistence type="inferred from homology"/>
<dbReference type="Pfam" id="PF00166">
    <property type="entry name" value="Cpn10"/>
    <property type="match status" value="1"/>
</dbReference>
<dbReference type="PROSITE" id="PS00681">
    <property type="entry name" value="CHAPERONINS_CPN10"/>
    <property type="match status" value="1"/>
</dbReference>
<dbReference type="GO" id="GO:0051087">
    <property type="term" value="F:protein-folding chaperone binding"/>
    <property type="evidence" value="ECO:0007669"/>
    <property type="project" value="TreeGrafter"/>
</dbReference>
<dbReference type="PANTHER" id="PTHR10772">
    <property type="entry name" value="10 KDA HEAT SHOCK PROTEIN"/>
    <property type="match status" value="1"/>
</dbReference>
<evidence type="ECO:0000256" key="4">
    <source>
        <dbReference type="RuleBase" id="RU000535"/>
    </source>
</evidence>